<proteinExistence type="predicted"/>
<dbReference type="EMBL" id="BK015728">
    <property type="protein sequence ID" value="DAE22175.1"/>
    <property type="molecule type" value="Genomic_DNA"/>
</dbReference>
<organism evidence="2">
    <name type="scientific">Siphoviridae sp. ctLsx2</name>
    <dbReference type="NCBI Taxonomy" id="2826254"/>
    <lineage>
        <taxon>Viruses</taxon>
        <taxon>Duplodnaviria</taxon>
        <taxon>Heunggongvirae</taxon>
        <taxon>Uroviricota</taxon>
        <taxon>Caudoviricetes</taxon>
    </lineage>
</organism>
<name>A0A8S5QSB8_9CAUD</name>
<accession>A0A8S5QSB8</accession>
<feature type="coiled-coil region" evidence="1">
    <location>
        <begin position="1"/>
        <end position="42"/>
    </location>
</feature>
<sequence length="104" mass="11966">MGKMQEEIKALRRQNTHLQNVVQRQRERLAEADEAIKAFSDMVDAHYAACAVRFGEKREDCGVLWGYHLEIPAELVARGLTDYTVRYELDKERGVYVIGAIPKE</sequence>
<keyword evidence="1" id="KW-0175">Coiled coil</keyword>
<evidence type="ECO:0000313" key="2">
    <source>
        <dbReference type="EMBL" id="DAE22175.1"/>
    </source>
</evidence>
<reference evidence="2" key="1">
    <citation type="journal article" date="2021" name="Proc. Natl. Acad. Sci. U.S.A.">
        <title>A Catalog of Tens of Thousands of Viruses from Human Metagenomes Reveals Hidden Associations with Chronic Diseases.</title>
        <authorList>
            <person name="Tisza M.J."/>
            <person name="Buck C.B."/>
        </authorList>
    </citation>
    <scope>NUCLEOTIDE SEQUENCE</scope>
    <source>
        <strain evidence="2">CtLsx2</strain>
    </source>
</reference>
<protein>
    <submittedName>
        <fullName evidence="2">Initiation control protein YabA</fullName>
    </submittedName>
</protein>
<evidence type="ECO:0000256" key="1">
    <source>
        <dbReference type="SAM" id="Coils"/>
    </source>
</evidence>